<evidence type="ECO:0000313" key="2">
    <source>
        <dbReference type="EMBL" id="KAK9081380.1"/>
    </source>
</evidence>
<dbReference type="EMBL" id="JBBNAE010000018">
    <property type="protein sequence ID" value="KAK9081380.1"/>
    <property type="molecule type" value="Genomic_DNA"/>
</dbReference>
<name>A0AAP0DXR6_9MAGN</name>
<proteinExistence type="predicted"/>
<feature type="region of interest" description="Disordered" evidence="1">
    <location>
        <begin position="59"/>
        <end position="78"/>
    </location>
</feature>
<evidence type="ECO:0000256" key="1">
    <source>
        <dbReference type="SAM" id="MobiDB-lite"/>
    </source>
</evidence>
<sequence>MIAHSLFIERTAFTNLPFTPLKNFEFGMSFLPYPYLRIKQASQSLFQTTLSAGKQAIEEWETQKSSGSTPGGAGRTPS</sequence>
<gene>
    <name evidence="2" type="ORF">Sjap_026667</name>
</gene>
<dbReference type="Proteomes" id="UP001417504">
    <property type="component" value="Unassembled WGS sequence"/>
</dbReference>
<keyword evidence="3" id="KW-1185">Reference proteome</keyword>
<reference evidence="2 3" key="1">
    <citation type="submission" date="2024-01" db="EMBL/GenBank/DDBJ databases">
        <title>Genome assemblies of Stephania.</title>
        <authorList>
            <person name="Yang L."/>
        </authorList>
    </citation>
    <scope>NUCLEOTIDE SEQUENCE [LARGE SCALE GENOMIC DNA]</scope>
    <source>
        <strain evidence="2">QJT</strain>
        <tissue evidence="2">Leaf</tissue>
    </source>
</reference>
<comment type="caution">
    <text evidence="2">The sequence shown here is derived from an EMBL/GenBank/DDBJ whole genome shotgun (WGS) entry which is preliminary data.</text>
</comment>
<accession>A0AAP0DXR6</accession>
<organism evidence="2 3">
    <name type="scientific">Stephania japonica</name>
    <dbReference type="NCBI Taxonomy" id="461633"/>
    <lineage>
        <taxon>Eukaryota</taxon>
        <taxon>Viridiplantae</taxon>
        <taxon>Streptophyta</taxon>
        <taxon>Embryophyta</taxon>
        <taxon>Tracheophyta</taxon>
        <taxon>Spermatophyta</taxon>
        <taxon>Magnoliopsida</taxon>
        <taxon>Ranunculales</taxon>
        <taxon>Menispermaceae</taxon>
        <taxon>Menispermoideae</taxon>
        <taxon>Cissampelideae</taxon>
        <taxon>Stephania</taxon>
    </lineage>
</organism>
<protein>
    <submittedName>
        <fullName evidence="2">Uncharacterized protein</fullName>
    </submittedName>
</protein>
<dbReference type="AlphaFoldDB" id="A0AAP0DXR6"/>
<feature type="compositionally biased region" description="Gly residues" evidence="1">
    <location>
        <begin position="69"/>
        <end position="78"/>
    </location>
</feature>
<evidence type="ECO:0000313" key="3">
    <source>
        <dbReference type="Proteomes" id="UP001417504"/>
    </source>
</evidence>